<dbReference type="PANTHER" id="PTHR42047:SF1">
    <property type="entry name" value="PROTEIN, PUTATIVE (AFU_ORTHOLOGUE AFUA_6G03560)-RELATED"/>
    <property type="match status" value="1"/>
</dbReference>
<reference evidence="2 3" key="1">
    <citation type="submission" date="2016-04" db="EMBL/GenBank/DDBJ databases">
        <title>A degradative enzymes factory behind the ericoid mycorrhizal symbiosis.</title>
        <authorList>
            <consortium name="DOE Joint Genome Institute"/>
            <person name="Martino E."/>
            <person name="Morin E."/>
            <person name="Grelet G."/>
            <person name="Kuo A."/>
            <person name="Kohler A."/>
            <person name="Daghino S."/>
            <person name="Barry K."/>
            <person name="Choi C."/>
            <person name="Cichocki N."/>
            <person name="Clum A."/>
            <person name="Copeland A."/>
            <person name="Hainaut M."/>
            <person name="Haridas S."/>
            <person name="Labutti K."/>
            <person name="Lindquist E."/>
            <person name="Lipzen A."/>
            <person name="Khouja H.-R."/>
            <person name="Murat C."/>
            <person name="Ohm R."/>
            <person name="Olson A."/>
            <person name="Spatafora J."/>
            <person name="Veneault-Fourrey C."/>
            <person name="Henrissat B."/>
            <person name="Grigoriev I."/>
            <person name="Martin F."/>
            <person name="Perotto S."/>
        </authorList>
    </citation>
    <scope>NUCLEOTIDE SEQUENCE [LARGE SCALE GENOMIC DNA]</scope>
    <source>
        <strain evidence="2 3">E</strain>
    </source>
</reference>
<dbReference type="RefSeq" id="XP_024738773.1">
    <property type="nucleotide sequence ID" value="XM_024886651.1"/>
</dbReference>
<evidence type="ECO:0000313" key="2">
    <source>
        <dbReference type="EMBL" id="PMD61869.1"/>
    </source>
</evidence>
<dbReference type="STRING" id="1095630.A0A2J6TFS2"/>
<evidence type="ECO:0000256" key="1">
    <source>
        <dbReference type="SAM" id="SignalP"/>
    </source>
</evidence>
<dbReference type="InterPro" id="IPR052820">
    <property type="entry name" value="PhiA_domain"/>
</dbReference>
<name>A0A2J6TFS2_9HELO</name>
<proteinExistence type="predicted"/>
<organism evidence="2 3">
    <name type="scientific">Hyaloscypha bicolor E</name>
    <dbReference type="NCBI Taxonomy" id="1095630"/>
    <lineage>
        <taxon>Eukaryota</taxon>
        <taxon>Fungi</taxon>
        <taxon>Dikarya</taxon>
        <taxon>Ascomycota</taxon>
        <taxon>Pezizomycotina</taxon>
        <taxon>Leotiomycetes</taxon>
        <taxon>Helotiales</taxon>
        <taxon>Hyaloscyphaceae</taxon>
        <taxon>Hyaloscypha</taxon>
        <taxon>Hyaloscypha bicolor</taxon>
    </lineage>
</organism>
<dbReference type="OrthoDB" id="5430620at2759"/>
<dbReference type="PANTHER" id="PTHR42047">
    <property type="entry name" value="PROTEIN, PUTATIVE (AFU_ORTHOLOGUE AFUA_6G03560)-RELATED"/>
    <property type="match status" value="1"/>
</dbReference>
<dbReference type="GeneID" id="36594728"/>
<keyword evidence="1" id="KW-0732">Signal</keyword>
<keyword evidence="3" id="KW-1185">Reference proteome</keyword>
<feature type="chain" id="PRO_5014359951" description="Cell wall protein PhiA" evidence="1">
    <location>
        <begin position="18"/>
        <end position="197"/>
    </location>
</feature>
<accession>A0A2J6TFS2</accession>
<sequence>MSTKAVIVSALVTIAAAMPGAAAKLSPNYFTAISSHTGVEIVHLREISASGQRFYLNKATSSYCPQVKNLDCSKYGNATVFAYNSDGTMSMNVAVPGGQQVYVASGGALGYTGVHSANVPQDAQRATFNYAPQTSDGGVGTLTFDNQGFVVCPTKDAPVYQVFAWTPKDEAGAFRWDCIGIRFASAKYSGTSSYQYN</sequence>
<feature type="signal peptide" evidence="1">
    <location>
        <begin position="1"/>
        <end position="17"/>
    </location>
</feature>
<protein>
    <recommendedName>
        <fullName evidence="4">Cell wall protein PhiA</fullName>
    </recommendedName>
</protein>
<evidence type="ECO:0008006" key="4">
    <source>
        <dbReference type="Google" id="ProtNLM"/>
    </source>
</evidence>
<evidence type="ECO:0000313" key="3">
    <source>
        <dbReference type="Proteomes" id="UP000235371"/>
    </source>
</evidence>
<dbReference type="EMBL" id="KZ613785">
    <property type="protein sequence ID" value="PMD61869.1"/>
    <property type="molecule type" value="Genomic_DNA"/>
</dbReference>
<gene>
    <name evidence="2" type="ORF">K444DRAFT_662060</name>
</gene>
<dbReference type="AlphaFoldDB" id="A0A2J6TFS2"/>
<dbReference type="Proteomes" id="UP000235371">
    <property type="component" value="Unassembled WGS sequence"/>
</dbReference>
<dbReference type="InParanoid" id="A0A2J6TFS2"/>